<reference evidence="3" key="1">
    <citation type="journal article" date="2013" name="Genetics">
        <title>The draft genome and transcriptome of Panagrellus redivivus are shaped by the harsh demands of a free-living lifestyle.</title>
        <authorList>
            <person name="Srinivasan J."/>
            <person name="Dillman A.R."/>
            <person name="Macchietto M.G."/>
            <person name="Heikkinen L."/>
            <person name="Lakso M."/>
            <person name="Fracchia K.M."/>
            <person name="Antoshechkin I."/>
            <person name="Mortazavi A."/>
            <person name="Wong G."/>
            <person name="Sternberg P.W."/>
        </authorList>
    </citation>
    <scope>NUCLEOTIDE SEQUENCE [LARGE SCALE GENOMIC DNA]</scope>
    <source>
        <strain evidence="3">MT8872</strain>
    </source>
</reference>
<evidence type="ECO:0000256" key="2">
    <source>
        <dbReference type="SAM" id="SignalP"/>
    </source>
</evidence>
<dbReference type="AlphaFoldDB" id="A0A7E4VWT3"/>
<evidence type="ECO:0000313" key="3">
    <source>
        <dbReference type="Proteomes" id="UP000492821"/>
    </source>
</evidence>
<reference evidence="4" key="2">
    <citation type="submission" date="2020-10" db="UniProtKB">
        <authorList>
            <consortium name="WormBaseParasite"/>
        </authorList>
    </citation>
    <scope>IDENTIFICATION</scope>
</reference>
<feature type="region of interest" description="Disordered" evidence="1">
    <location>
        <begin position="140"/>
        <end position="170"/>
    </location>
</feature>
<organism evidence="3 4">
    <name type="scientific">Panagrellus redivivus</name>
    <name type="common">Microworm</name>
    <dbReference type="NCBI Taxonomy" id="6233"/>
    <lineage>
        <taxon>Eukaryota</taxon>
        <taxon>Metazoa</taxon>
        <taxon>Ecdysozoa</taxon>
        <taxon>Nematoda</taxon>
        <taxon>Chromadorea</taxon>
        <taxon>Rhabditida</taxon>
        <taxon>Tylenchina</taxon>
        <taxon>Panagrolaimomorpha</taxon>
        <taxon>Panagrolaimoidea</taxon>
        <taxon>Panagrolaimidae</taxon>
        <taxon>Panagrellus</taxon>
    </lineage>
</organism>
<protein>
    <submittedName>
        <fullName evidence="4">Secreted protein</fullName>
    </submittedName>
</protein>
<proteinExistence type="predicted"/>
<feature type="compositionally biased region" description="Polar residues" evidence="1">
    <location>
        <begin position="143"/>
        <end position="155"/>
    </location>
</feature>
<name>A0A7E4VWT3_PANRE</name>
<feature type="chain" id="PRO_5028833041" evidence="2">
    <location>
        <begin position="24"/>
        <end position="170"/>
    </location>
</feature>
<evidence type="ECO:0000313" key="4">
    <source>
        <dbReference type="WBParaSite" id="Pan_g3380.t1"/>
    </source>
</evidence>
<dbReference type="WBParaSite" id="Pan_g3380.t1">
    <property type="protein sequence ID" value="Pan_g3380.t1"/>
    <property type="gene ID" value="Pan_g3380"/>
</dbReference>
<keyword evidence="3" id="KW-1185">Reference proteome</keyword>
<accession>A0A7E4VWT3</accession>
<evidence type="ECO:0000256" key="1">
    <source>
        <dbReference type="SAM" id="MobiDB-lite"/>
    </source>
</evidence>
<feature type="signal peptide" evidence="2">
    <location>
        <begin position="1"/>
        <end position="23"/>
    </location>
</feature>
<sequence length="170" mass="19006">MRHAFKVLLAAAILFVVVGDIRTVEMLENCKLFVRSGPALQKMIETSDNSFEVHSRVARIIEFRQRGSPHTSIWPGGINSATIYLTFGGKQFRKAQREPSSKWFQNRKMALGIAADMAKPKSKPVCIVVDDPHVWIRQRHNATESQAVNGGSPNSEGLEARVPDPISIRR</sequence>
<keyword evidence="2" id="KW-0732">Signal</keyword>
<dbReference type="Proteomes" id="UP000492821">
    <property type="component" value="Unassembled WGS sequence"/>
</dbReference>